<feature type="transmembrane region" description="Helical" evidence="17">
    <location>
        <begin position="405"/>
        <end position="423"/>
    </location>
</feature>
<accession>A0A165R1X1</accession>
<feature type="region of interest" description="Disordered" evidence="16">
    <location>
        <begin position="467"/>
        <end position="486"/>
    </location>
</feature>
<keyword evidence="15" id="KW-0753">Steroid metabolism</keyword>
<comment type="subcellular location">
    <subcellularLocation>
        <location evidence="1">Endoplasmic reticulum membrane</location>
        <topology evidence="1">Multi-pass membrane protein</topology>
    </subcellularLocation>
    <subcellularLocation>
        <location evidence="2">Golgi apparatus membrane</location>
        <topology evidence="2">Multi-pass membrane protein</topology>
    </subcellularLocation>
</comment>
<keyword evidence="5" id="KW-0853">WD repeat</keyword>
<evidence type="ECO:0000256" key="5">
    <source>
        <dbReference type="ARBA" id="ARBA00022574"/>
    </source>
</evidence>
<evidence type="ECO:0000313" key="20">
    <source>
        <dbReference type="Proteomes" id="UP000076727"/>
    </source>
</evidence>
<keyword evidence="20" id="KW-1185">Reference proteome</keyword>
<dbReference type="InterPro" id="IPR015943">
    <property type="entry name" value="WD40/YVTN_repeat-like_dom_sf"/>
</dbReference>
<feature type="region of interest" description="Disordered" evidence="16">
    <location>
        <begin position="1207"/>
        <end position="1226"/>
    </location>
</feature>
<dbReference type="SUPFAM" id="SSF82866">
    <property type="entry name" value="Multidrug efflux transporter AcrB transmembrane domain"/>
    <property type="match status" value="1"/>
</dbReference>
<evidence type="ECO:0000256" key="14">
    <source>
        <dbReference type="ARBA" id="ARBA00023180"/>
    </source>
</evidence>
<feature type="region of interest" description="Disordered" evidence="16">
    <location>
        <begin position="1062"/>
        <end position="1098"/>
    </location>
</feature>
<evidence type="ECO:0000259" key="18">
    <source>
        <dbReference type="PROSITE" id="PS50156"/>
    </source>
</evidence>
<sequence>MYSLPSPALLQRTREYGTKFFHRFGIHCATHQIRLILVSSIVITSLLFPAIAVYTSPETHFFAGFTLRVLDSFLTPDDISSYFAQRDLRYVWEGHNTLRLHDDSVTRAQCGMQSILRSEQLLVGSVSQDYGLDALDRDTLLSTLALEQRISKILSQRHIPCLKSSTGSCFFLSPLAYWNHDEAMVSADTNILETINLSHNITTSGIPVTLEMVLAGREHDPSMTGVDSAMFLTLTYFFPDRDCLGNTGHVQWLRVLREAGGHAGDLVVQAQPPKLVALEYDRSLTTKSRFTFLSTFCYTAYLVFVVYCVRSMRNMKTVHSRFGLALTGLVELVVSTITSLSVCALVGFKMTMVPWYLFPIIVMFIGVENMFHIVDAVLRTPVTVPVKERIAQGLSQAGTSNTLKVVSYNAVLGVIAFFSSGAIRQFCAFSIVVLVAHWFLVHTFFVTVLSIDIQRLELDELLRQDTNLSPTDKGKSPSPTLPPPKTWSQAWLAAKNTIRGRPAKNISFFLLLAIAATLYFATTPSSTQTKSTATLSRGPLRQYPKMTATDKVSPAYRIWQTLNPVDDAMVHVRIESPAILVLAPEEDKPADERAQGDGEKAPRPRVSRLSRFWTRTIRDAWWLVKIMIVPITATTIVLYGLLLYLLKNAELLEAQRQRPEADSSSSDETSGEGEISFTTLPRAFSTDVEMLATSKNGKVVVMLGLQNEVVVWRSLSRTNIAVDTSPIVLGSTSGPLQTTTLTAIAVNETGTLCAVGSASGIIGVWSIERDQAKYVTQLVVDPTSSTAVAHLHFGYFQSRPPSPARPLTPTPPGPETTLYQPVVCLYSAYENGTVVKWDVSTNPRARYVAPSRSATVLKSTLVPVHGDERLLVGFAFNDGTFELCDLDRNDQLVARECWVTAGNPQDLVHKVDACSIDLDGQRHIIVAAATQAGVVSLWDAGSRDCLFIMEEPFGDISQLRVTPVTLTNCPTCGELPCENFMITFSVGQVVLFYRAYLYLPTRRCSCPRNQPQPALRTTLLGRRSRSGSATSLASSNGTTTPVGSRSRMPSVSSTALSASMFPVSGHGVHSRRASEKDGSRRSHDTFFVHSDSDDSEPHPLGPVDVIPAAGFLASHPPTSVWQSLIVVRVADTFFERGSWDVAGDKVIGVRRKPRSSLLTRRTDAKATRKDEPIQGLSKSTLERWELWTYDPEESRLHASPLNALRRCPEERVSDRRRSGQETPASPKRIFVPRLHFTRVAPLTATSTCCFAGFGNTIGLFSVKPHSKVVRRRRSSGEDVQNSPP</sequence>
<feature type="transmembrane region" description="Helical" evidence="17">
    <location>
        <begin position="353"/>
        <end position="371"/>
    </location>
</feature>
<dbReference type="GO" id="GO:0008202">
    <property type="term" value="P:steroid metabolic process"/>
    <property type="evidence" value="ECO:0007669"/>
    <property type="project" value="UniProtKB-KW"/>
</dbReference>
<feature type="region of interest" description="Disordered" evidence="16">
    <location>
        <begin position="1015"/>
        <end position="1049"/>
    </location>
</feature>
<feature type="compositionally biased region" description="Low complexity" evidence="16">
    <location>
        <begin position="662"/>
        <end position="676"/>
    </location>
</feature>
<evidence type="ECO:0000256" key="15">
    <source>
        <dbReference type="ARBA" id="ARBA00023221"/>
    </source>
</evidence>
<feature type="domain" description="SSD" evidence="18">
    <location>
        <begin position="299"/>
        <end position="451"/>
    </location>
</feature>
<dbReference type="GO" id="GO:0032934">
    <property type="term" value="F:sterol binding"/>
    <property type="evidence" value="ECO:0007669"/>
    <property type="project" value="InterPro"/>
</dbReference>
<keyword evidence="9 17" id="KW-1133">Transmembrane helix</keyword>
<dbReference type="SUPFAM" id="SSF50978">
    <property type="entry name" value="WD40 repeat-like"/>
    <property type="match status" value="1"/>
</dbReference>
<keyword evidence="14" id="KW-0325">Glycoprotein</keyword>
<keyword evidence="10" id="KW-0333">Golgi apparatus</keyword>
<dbReference type="GO" id="GO:0032933">
    <property type="term" value="P:SREBP signaling pathway"/>
    <property type="evidence" value="ECO:0007669"/>
    <property type="project" value="InterPro"/>
</dbReference>
<reference evidence="19 20" key="1">
    <citation type="journal article" date="2016" name="Mol. Biol. Evol.">
        <title>Comparative Genomics of Early-Diverging Mushroom-Forming Fungi Provides Insights into the Origins of Lignocellulose Decay Capabilities.</title>
        <authorList>
            <person name="Nagy L.G."/>
            <person name="Riley R."/>
            <person name="Tritt A."/>
            <person name="Adam C."/>
            <person name="Daum C."/>
            <person name="Floudas D."/>
            <person name="Sun H."/>
            <person name="Yadav J.S."/>
            <person name="Pangilinan J."/>
            <person name="Larsson K.H."/>
            <person name="Matsuura K."/>
            <person name="Barry K."/>
            <person name="Labutti K."/>
            <person name="Kuo R."/>
            <person name="Ohm R.A."/>
            <person name="Bhattacharya S.S."/>
            <person name="Shirouzu T."/>
            <person name="Yoshinaga Y."/>
            <person name="Martin F.M."/>
            <person name="Grigoriev I.V."/>
            <person name="Hibbett D.S."/>
        </authorList>
    </citation>
    <scope>NUCLEOTIDE SEQUENCE [LARGE SCALE GENOMIC DNA]</scope>
    <source>
        <strain evidence="19 20">L-15889</strain>
    </source>
</reference>
<feature type="transmembrane region" description="Helical" evidence="17">
    <location>
        <begin position="620"/>
        <end position="646"/>
    </location>
</feature>
<evidence type="ECO:0000256" key="4">
    <source>
        <dbReference type="ARBA" id="ARBA00019541"/>
    </source>
</evidence>
<evidence type="ECO:0000256" key="8">
    <source>
        <dbReference type="ARBA" id="ARBA00022824"/>
    </source>
</evidence>
<feature type="compositionally biased region" description="Low complexity" evidence="16">
    <location>
        <begin position="1015"/>
        <end position="1040"/>
    </location>
</feature>
<evidence type="ECO:0000256" key="3">
    <source>
        <dbReference type="ARBA" id="ARBA00007410"/>
    </source>
</evidence>
<evidence type="ECO:0000256" key="10">
    <source>
        <dbReference type="ARBA" id="ARBA00023034"/>
    </source>
</evidence>
<dbReference type="GO" id="GO:0045540">
    <property type="term" value="P:regulation of cholesterol biosynthetic process"/>
    <property type="evidence" value="ECO:0007669"/>
    <property type="project" value="TreeGrafter"/>
</dbReference>
<keyword evidence="8" id="KW-0256">Endoplasmic reticulum</keyword>
<feature type="region of interest" description="Disordered" evidence="16">
    <location>
        <begin position="657"/>
        <end position="676"/>
    </location>
</feature>
<feature type="transmembrane region" description="Helical" evidence="17">
    <location>
        <begin position="322"/>
        <end position="347"/>
    </location>
</feature>
<feature type="compositionally biased region" description="Basic and acidic residues" evidence="16">
    <location>
        <begin position="585"/>
        <end position="602"/>
    </location>
</feature>
<keyword evidence="13 17" id="KW-0472">Membrane</keyword>
<name>A0A165R1X1_9APHY</name>
<dbReference type="Proteomes" id="UP000076727">
    <property type="component" value="Unassembled WGS sequence"/>
</dbReference>
<feature type="transmembrane region" description="Helical" evidence="17">
    <location>
        <begin position="505"/>
        <end position="522"/>
    </location>
</feature>
<keyword evidence="7" id="KW-0677">Repeat</keyword>
<keyword evidence="11" id="KW-0443">Lipid metabolism</keyword>
<dbReference type="EMBL" id="KV429053">
    <property type="protein sequence ID" value="KZT70191.1"/>
    <property type="molecule type" value="Genomic_DNA"/>
</dbReference>
<feature type="compositionally biased region" description="Basic and acidic residues" evidence="16">
    <location>
        <begin position="1207"/>
        <end position="1219"/>
    </location>
</feature>
<keyword evidence="6 17" id="KW-0812">Transmembrane</keyword>
<proteinExistence type="inferred from homology"/>
<evidence type="ECO:0000256" key="7">
    <source>
        <dbReference type="ARBA" id="ARBA00022737"/>
    </source>
</evidence>
<dbReference type="PANTHER" id="PTHR46378:SF1">
    <property type="entry name" value="STEROL REGULATORY ELEMENT-BINDING PROTEIN CLEAVAGE-ACTIVATING PROTEIN"/>
    <property type="match status" value="1"/>
</dbReference>
<dbReference type="InterPro" id="IPR030225">
    <property type="entry name" value="SCAP"/>
</dbReference>
<gene>
    <name evidence="19" type="ORF">DAEQUDRAFT_668275</name>
</gene>
<dbReference type="PROSITE" id="PS50156">
    <property type="entry name" value="SSD"/>
    <property type="match status" value="1"/>
</dbReference>
<evidence type="ECO:0000256" key="9">
    <source>
        <dbReference type="ARBA" id="ARBA00022989"/>
    </source>
</evidence>
<dbReference type="Pfam" id="PF12349">
    <property type="entry name" value="Sterol-sensing"/>
    <property type="match status" value="1"/>
</dbReference>
<dbReference type="Gene3D" id="2.130.10.10">
    <property type="entry name" value="YVTN repeat-like/Quinoprotein amine dehydrogenase"/>
    <property type="match status" value="1"/>
</dbReference>
<dbReference type="InterPro" id="IPR000731">
    <property type="entry name" value="SSD"/>
</dbReference>
<evidence type="ECO:0000256" key="1">
    <source>
        <dbReference type="ARBA" id="ARBA00004477"/>
    </source>
</evidence>
<feature type="region of interest" description="Disordered" evidence="16">
    <location>
        <begin position="585"/>
        <end position="605"/>
    </location>
</feature>
<evidence type="ECO:0000256" key="12">
    <source>
        <dbReference type="ARBA" id="ARBA00023121"/>
    </source>
</evidence>
<feature type="transmembrane region" description="Helical" evidence="17">
    <location>
        <begin position="33"/>
        <end position="54"/>
    </location>
</feature>
<evidence type="ECO:0000256" key="16">
    <source>
        <dbReference type="SAM" id="MobiDB-lite"/>
    </source>
</evidence>
<comment type="similarity">
    <text evidence="3">Belongs to the WD repeat SCAP family.</text>
</comment>
<dbReference type="STRING" id="1314783.A0A165R1X1"/>
<dbReference type="PANTHER" id="PTHR46378">
    <property type="entry name" value="STEROL REGULATORY ELEMENT-BINDING PROTEIN CLEAVAGE-ACTIVATING PROTEIN"/>
    <property type="match status" value="1"/>
</dbReference>
<keyword evidence="12" id="KW-0446">Lipid-binding</keyword>
<dbReference type="InterPro" id="IPR036322">
    <property type="entry name" value="WD40_repeat_dom_sf"/>
</dbReference>
<feature type="transmembrane region" description="Helical" evidence="17">
    <location>
        <begin position="429"/>
        <end position="451"/>
    </location>
</feature>
<dbReference type="InterPro" id="IPR053958">
    <property type="entry name" value="HMGCR/SNAP/NPC1-like_SSD"/>
</dbReference>
<dbReference type="OrthoDB" id="6510177at2759"/>
<protein>
    <recommendedName>
        <fullName evidence="4">Sterol regulatory element-binding protein cleavage-activating protein</fullName>
    </recommendedName>
</protein>
<feature type="compositionally biased region" description="Basic and acidic residues" evidence="16">
    <location>
        <begin position="1072"/>
        <end position="1097"/>
    </location>
</feature>
<evidence type="ECO:0000256" key="2">
    <source>
        <dbReference type="ARBA" id="ARBA00004653"/>
    </source>
</evidence>
<feature type="transmembrane region" description="Helical" evidence="17">
    <location>
        <begin position="290"/>
        <end position="310"/>
    </location>
</feature>
<dbReference type="GO" id="GO:0000139">
    <property type="term" value="C:Golgi membrane"/>
    <property type="evidence" value="ECO:0007669"/>
    <property type="project" value="UniProtKB-SubCell"/>
</dbReference>
<evidence type="ECO:0000256" key="17">
    <source>
        <dbReference type="SAM" id="Phobius"/>
    </source>
</evidence>
<dbReference type="GO" id="GO:0005789">
    <property type="term" value="C:endoplasmic reticulum membrane"/>
    <property type="evidence" value="ECO:0007669"/>
    <property type="project" value="UniProtKB-SubCell"/>
</dbReference>
<evidence type="ECO:0000256" key="11">
    <source>
        <dbReference type="ARBA" id="ARBA00023098"/>
    </source>
</evidence>
<evidence type="ECO:0000313" key="19">
    <source>
        <dbReference type="EMBL" id="KZT70191.1"/>
    </source>
</evidence>
<evidence type="ECO:0000256" key="13">
    <source>
        <dbReference type="ARBA" id="ARBA00023136"/>
    </source>
</evidence>
<dbReference type="GO" id="GO:0032936">
    <property type="term" value="C:SREBP-SCAP complex"/>
    <property type="evidence" value="ECO:0007669"/>
    <property type="project" value="TreeGrafter"/>
</dbReference>
<evidence type="ECO:0000256" key="6">
    <source>
        <dbReference type="ARBA" id="ARBA00022692"/>
    </source>
</evidence>
<organism evidence="19 20">
    <name type="scientific">Daedalea quercina L-15889</name>
    <dbReference type="NCBI Taxonomy" id="1314783"/>
    <lineage>
        <taxon>Eukaryota</taxon>
        <taxon>Fungi</taxon>
        <taxon>Dikarya</taxon>
        <taxon>Basidiomycota</taxon>
        <taxon>Agaricomycotina</taxon>
        <taxon>Agaricomycetes</taxon>
        <taxon>Polyporales</taxon>
        <taxon>Fomitopsis</taxon>
    </lineage>
</organism>